<comment type="caution">
    <text evidence="2">The sequence shown here is derived from an EMBL/GenBank/DDBJ whole genome shotgun (WGS) entry which is preliminary data.</text>
</comment>
<reference evidence="2 3" key="1">
    <citation type="journal article" date="2018" name="Front. Plant Sci.">
        <title>Red Clover (Trifolium pratense) and Zigzag Clover (T. medium) - A Picture of Genomic Similarities and Differences.</title>
        <authorList>
            <person name="Dluhosova J."/>
            <person name="Istvanek J."/>
            <person name="Nedelnik J."/>
            <person name="Repkova J."/>
        </authorList>
    </citation>
    <scope>NUCLEOTIDE SEQUENCE [LARGE SCALE GENOMIC DNA]</scope>
    <source>
        <strain evidence="3">cv. 10/8</strain>
        <tissue evidence="2">Leaf</tissue>
    </source>
</reference>
<evidence type="ECO:0000256" key="1">
    <source>
        <dbReference type="SAM" id="MobiDB-lite"/>
    </source>
</evidence>
<protein>
    <submittedName>
        <fullName evidence="2">Uncharacterized protein</fullName>
    </submittedName>
</protein>
<dbReference type="Proteomes" id="UP000265520">
    <property type="component" value="Unassembled WGS sequence"/>
</dbReference>
<evidence type="ECO:0000313" key="2">
    <source>
        <dbReference type="EMBL" id="MCI66318.1"/>
    </source>
</evidence>
<feature type="region of interest" description="Disordered" evidence="1">
    <location>
        <begin position="32"/>
        <end position="59"/>
    </location>
</feature>
<name>A0A392TZJ6_9FABA</name>
<feature type="compositionally biased region" description="Polar residues" evidence="1">
    <location>
        <begin position="36"/>
        <end position="46"/>
    </location>
</feature>
<sequence>PRSPSEQSLTQRASLVNFPKVSGWSEETSGMVLAQRANSRPTSSPASGFLKTHQSWRKD</sequence>
<accession>A0A392TZJ6</accession>
<dbReference type="EMBL" id="LXQA010693221">
    <property type="protein sequence ID" value="MCI66318.1"/>
    <property type="molecule type" value="Genomic_DNA"/>
</dbReference>
<keyword evidence="3" id="KW-1185">Reference proteome</keyword>
<feature type="non-terminal residue" evidence="2">
    <location>
        <position position="1"/>
    </location>
</feature>
<evidence type="ECO:0000313" key="3">
    <source>
        <dbReference type="Proteomes" id="UP000265520"/>
    </source>
</evidence>
<dbReference type="AlphaFoldDB" id="A0A392TZJ6"/>
<proteinExistence type="predicted"/>
<organism evidence="2 3">
    <name type="scientific">Trifolium medium</name>
    <dbReference type="NCBI Taxonomy" id="97028"/>
    <lineage>
        <taxon>Eukaryota</taxon>
        <taxon>Viridiplantae</taxon>
        <taxon>Streptophyta</taxon>
        <taxon>Embryophyta</taxon>
        <taxon>Tracheophyta</taxon>
        <taxon>Spermatophyta</taxon>
        <taxon>Magnoliopsida</taxon>
        <taxon>eudicotyledons</taxon>
        <taxon>Gunneridae</taxon>
        <taxon>Pentapetalae</taxon>
        <taxon>rosids</taxon>
        <taxon>fabids</taxon>
        <taxon>Fabales</taxon>
        <taxon>Fabaceae</taxon>
        <taxon>Papilionoideae</taxon>
        <taxon>50 kb inversion clade</taxon>
        <taxon>NPAAA clade</taxon>
        <taxon>Hologalegina</taxon>
        <taxon>IRL clade</taxon>
        <taxon>Trifolieae</taxon>
        <taxon>Trifolium</taxon>
    </lineage>
</organism>